<feature type="compositionally biased region" description="Basic and acidic residues" evidence="1">
    <location>
        <begin position="375"/>
        <end position="388"/>
    </location>
</feature>
<name>L1ITX2_GUITC</name>
<feature type="compositionally biased region" description="Polar residues" evidence="1">
    <location>
        <begin position="362"/>
        <end position="374"/>
    </location>
</feature>
<protein>
    <submittedName>
        <fullName evidence="3 4">Uncharacterized protein</fullName>
    </submittedName>
</protein>
<evidence type="ECO:0000313" key="5">
    <source>
        <dbReference type="Proteomes" id="UP000011087"/>
    </source>
</evidence>
<evidence type="ECO:0000313" key="3">
    <source>
        <dbReference type="EMBL" id="EKX39693.1"/>
    </source>
</evidence>
<feature type="chain" id="PRO_5008770507" evidence="2">
    <location>
        <begin position="23"/>
        <end position="802"/>
    </location>
</feature>
<keyword evidence="5" id="KW-1185">Reference proteome</keyword>
<evidence type="ECO:0000313" key="4">
    <source>
        <dbReference type="EnsemblProtists" id="EKX39693"/>
    </source>
</evidence>
<dbReference type="KEGG" id="gtt:GUITHDRAFT_114188"/>
<dbReference type="AlphaFoldDB" id="L1ITX2"/>
<feature type="region of interest" description="Disordered" evidence="1">
    <location>
        <begin position="358"/>
        <end position="401"/>
    </location>
</feature>
<feature type="signal peptide" evidence="2">
    <location>
        <begin position="1"/>
        <end position="22"/>
    </location>
</feature>
<keyword evidence="2" id="KW-0732">Signal</keyword>
<reference evidence="4" key="3">
    <citation type="submission" date="2016-03" db="UniProtKB">
        <authorList>
            <consortium name="EnsemblProtists"/>
        </authorList>
    </citation>
    <scope>IDENTIFICATION</scope>
</reference>
<reference evidence="3 5" key="1">
    <citation type="journal article" date="2012" name="Nature">
        <title>Algal genomes reveal evolutionary mosaicism and the fate of nucleomorphs.</title>
        <authorList>
            <consortium name="DOE Joint Genome Institute"/>
            <person name="Curtis B.A."/>
            <person name="Tanifuji G."/>
            <person name="Burki F."/>
            <person name="Gruber A."/>
            <person name="Irimia M."/>
            <person name="Maruyama S."/>
            <person name="Arias M.C."/>
            <person name="Ball S.G."/>
            <person name="Gile G.H."/>
            <person name="Hirakawa Y."/>
            <person name="Hopkins J.F."/>
            <person name="Kuo A."/>
            <person name="Rensing S.A."/>
            <person name="Schmutz J."/>
            <person name="Symeonidi A."/>
            <person name="Elias M."/>
            <person name="Eveleigh R.J."/>
            <person name="Herman E.K."/>
            <person name="Klute M.J."/>
            <person name="Nakayama T."/>
            <person name="Obornik M."/>
            <person name="Reyes-Prieto A."/>
            <person name="Armbrust E.V."/>
            <person name="Aves S.J."/>
            <person name="Beiko R.G."/>
            <person name="Coutinho P."/>
            <person name="Dacks J.B."/>
            <person name="Durnford D.G."/>
            <person name="Fast N.M."/>
            <person name="Green B.R."/>
            <person name="Grisdale C.J."/>
            <person name="Hempel F."/>
            <person name="Henrissat B."/>
            <person name="Hoppner M.P."/>
            <person name="Ishida K."/>
            <person name="Kim E."/>
            <person name="Koreny L."/>
            <person name="Kroth P.G."/>
            <person name="Liu Y."/>
            <person name="Malik S.B."/>
            <person name="Maier U.G."/>
            <person name="McRose D."/>
            <person name="Mock T."/>
            <person name="Neilson J.A."/>
            <person name="Onodera N.T."/>
            <person name="Poole A.M."/>
            <person name="Pritham E.J."/>
            <person name="Richards T.A."/>
            <person name="Rocap G."/>
            <person name="Roy S.W."/>
            <person name="Sarai C."/>
            <person name="Schaack S."/>
            <person name="Shirato S."/>
            <person name="Slamovits C.H."/>
            <person name="Spencer D.F."/>
            <person name="Suzuki S."/>
            <person name="Worden A.Z."/>
            <person name="Zauner S."/>
            <person name="Barry K."/>
            <person name="Bell C."/>
            <person name="Bharti A.K."/>
            <person name="Crow J.A."/>
            <person name="Grimwood J."/>
            <person name="Kramer R."/>
            <person name="Lindquist E."/>
            <person name="Lucas S."/>
            <person name="Salamov A."/>
            <person name="McFadden G.I."/>
            <person name="Lane C.E."/>
            <person name="Keeling P.J."/>
            <person name="Gray M.W."/>
            <person name="Grigoriev I.V."/>
            <person name="Archibald J.M."/>
        </authorList>
    </citation>
    <scope>NUCLEOTIDE SEQUENCE</scope>
    <source>
        <strain evidence="3 5">CCMP2712</strain>
    </source>
</reference>
<dbReference type="EnsemblProtists" id="EKX39693">
    <property type="protein sequence ID" value="EKX39693"/>
    <property type="gene ID" value="GUITHDRAFT_114188"/>
</dbReference>
<sequence length="802" mass="89865">MSHVKHVYRMLSLSLLLCTAVAPPPQDACEGALWGSAHCSGPEATKFSHEVCTRPGRPVMLLLDSTFGDLHGLCGCSMREGFGTCTTQDSAAAYTDDLRPHDWIVFGLVDRPEFEIRHSSCPFLASKSQGVQNRSGDVVVDVILYTDRELQRNLRRFDSSSSFFGQWSSSLPSIRLENALHAAWILEPPVIHAGPYTFIENNYSKFDLVFTHKQELIAKLPNGMGRYAPIATSLIHADARKIHNKSRLASMLASAKSHAPGHQVRHKIVERHCGQKIGRKEGLDTLECFGQTVLEMFDSRGVIYIEDIEKAELVLASLSAELYDEMKEGVSANFELAKKYLDPLGWIWKNGLEEVVGRRRSGSTTAPSSLLSENQSERSEVQDLRPGREDEELPQQTDRLCSRPEEEEAVIEVRVVATKAGKEDLLRCLESIASQNFCGRVKIVLSHTQAQFDQHGSELFYQSLQLVFINSSFGFDLFPSVVPHDYQTARALEESVSIADEGSTFQWVLWIDARDWMADRNLFHSLQLAQEDGCEVMLAGWKRFPLPVEDPTARLTEEEERESILLNQFRKIIGHRILQGSVPLPAFAASRRMLKTAFDESLSSYVTSHGSILQDWDFAPYTVRLQEIAGERQCIAKSDPLVHSEFASRRVFAALSREIRTALGAFFSDIPPARSQILGRMRPSLRARACERSSSTLSWGHVAGLCDRKEIEILSPQEGSRVQDGMLLLEVVVRGFWIPEDIKGIVLEISGNRLHEGVLEVRRLRQELSIAAGLGLLQLHVWAVDKNGQDVVEMKRTVNFVG</sequence>
<dbReference type="GeneID" id="17296464"/>
<dbReference type="EMBL" id="JH993037">
    <property type="protein sequence ID" value="EKX39693.1"/>
    <property type="molecule type" value="Genomic_DNA"/>
</dbReference>
<evidence type="ECO:0000256" key="2">
    <source>
        <dbReference type="SAM" id="SignalP"/>
    </source>
</evidence>
<gene>
    <name evidence="3" type="ORF">GUITHDRAFT_114188</name>
</gene>
<dbReference type="Proteomes" id="UP000011087">
    <property type="component" value="Unassembled WGS sequence"/>
</dbReference>
<reference evidence="5" key="2">
    <citation type="submission" date="2012-11" db="EMBL/GenBank/DDBJ databases">
        <authorList>
            <person name="Kuo A."/>
            <person name="Curtis B.A."/>
            <person name="Tanifuji G."/>
            <person name="Burki F."/>
            <person name="Gruber A."/>
            <person name="Irimia M."/>
            <person name="Maruyama S."/>
            <person name="Arias M.C."/>
            <person name="Ball S.G."/>
            <person name="Gile G.H."/>
            <person name="Hirakawa Y."/>
            <person name="Hopkins J.F."/>
            <person name="Rensing S.A."/>
            <person name="Schmutz J."/>
            <person name="Symeonidi A."/>
            <person name="Elias M."/>
            <person name="Eveleigh R.J."/>
            <person name="Herman E.K."/>
            <person name="Klute M.J."/>
            <person name="Nakayama T."/>
            <person name="Obornik M."/>
            <person name="Reyes-Prieto A."/>
            <person name="Armbrust E.V."/>
            <person name="Aves S.J."/>
            <person name="Beiko R.G."/>
            <person name="Coutinho P."/>
            <person name="Dacks J.B."/>
            <person name="Durnford D.G."/>
            <person name="Fast N.M."/>
            <person name="Green B.R."/>
            <person name="Grisdale C."/>
            <person name="Hempe F."/>
            <person name="Henrissat B."/>
            <person name="Hoppner M.P."/>
            <person name="Ishida K.-I."/>
            <person name="Kim E."/>
            <person name="Koreny L."/>
            <person name="Kroth P.G."/>
            <person name="Liu Y."/>
            <person name="Malik S.-B."/>
            <person name="Maier U.G."/>
            <person name="McRose D."/>
            <person name="Mock T."/>
            <person name="Neilson J.A."/>
            <person name="Onodera N.T."/>
            <person name="Poole A.M."/>
            <person name="Pritham E.J."/>
            <person name="Richards T.A."/>
            <person name="Rocap G."/>
            <person name="Roy S.W."/>
            <person name="Sarai C."/>
            <person name="Schaack S."/>
            <person name="Shirato S."/>
            <person name="Slamovits C.H."/>
            <person name="Spencer D.F."/>
            <person name="Suzuki S."/>
            <person name="Worden A.Z."/>
            <person name="Zauner S."/>
            <person name="Barry K."/>
            <person name="Bell C."/>
            <person name="Bharti A.K."/>
            <person name="Crow J.A."/>
            <person name="Grimwood J."/>
            <person name="Kramer R."/>
            <person name="Lindquist E."/>
            <person name="Lucas S."/>
            <person name="Salamov A."/>
            <person name="McFadden G.I."/>
            <person name="Lane C.E."/>
            <person name="Keeling P.J."/>
            <person name="Gray M.W."/>
            <person name="Grigoriev I.V."/>
            <person name="Archibald J.M."/>
        </authorList>
    </citation>
    <scope>NUCLEOTIDE SEQUENCE</scope>
    <source>
        <strain evidence="5">CCMP2712</strain>
    </source>
</reference>
<organism evidence="3">
    <name type="scientific">Guillardia theta (strain CCMP2712)</name>
    <name type="common">Cryptophyte</name>
    <dbReference type="NCBI Taxonomy" id="905079"/>
    <lineage>
        <taxon>Eukaryota</taxon>
        <taxon>Cryptophyceae</taxon>
        <taxon>Pyrenomonadales</taxon>
        <taxon>Geminigeraceae</taxon>
        <taxon>Guillardia</taxon>
    </lineage>
</organism>
<dbReference type="PaxDb" id="55529-EKX39693"/>
<accession>L1ITX2</accession>
<evidence type="ECO:0000256" key="1">
    <source>
        <dbReference type="SAM" id="MobiDB-lite"/>
    </source>
</evidence>
<dbReference type="HOGENOM" id="CLU_351079_0_0_1"/>
<proteinExistence type="predicted"/>
<dbReference type="RefSeq" id="XP_005826673.1">
    <property type="nucleotide sequence ID" value="XM_005826616.1"/>
</dbReference>